<keyword evidence="2" id="KW-1185">Reference proteome</keyword>
<name>A0A8S4QGE6_9NEOP</name>
<dbReference type="OrthoDB" id="3437960at2759"/>
<proteinExistence type="predicted"/>
<accession>A0A8S4QGE6</accession>
<comment type="caution">
    <text evidence="1">The sequence shown here is derived from an EMBL/GenBank/DDBJ whole genome shotgun (WGS) entry which is preliminary data.</text>
</comment>
<dbReference type="Proteomes" id="UP000838756">
    <property type="component" value="Unassembled WGS sequence"/>
</dbReference>
<gene>
    <name evidence="1" type="primary">jg6306</name>
    <name evidence="1" type="ORF">PAEG_LOCUS130</name>
</gene>
<feature type="non-terminal residue" evidence="1">
    <location>
        <position position="45"/>
    </location>
</feature>
<evidence type="ECO:0000313" key="2">
    <source>
        <dbReference type="Proteomes" id="UP000838756"/>
    </source>
</evidence>
<reference evidence="1" key="1">
    <citation type="submission" date="2022-03" db="EMBL/GenBank/DDBJ databases">
        <authorList>
            <person name="Lindestad O."/>
        </authorList>
    </citation>
    <scope>NUCLEOTIDE SEQUENCE</scope>
</reference>
<evidence type="ECO:0000313" key="1">
    <source>
        <dbReference type="EMBL" id="CAH2207509.1"/>
    </source>
</evidence>
<sequence>MFNKESTHQYICWECGALLRRLYSFRQQVLVAQTQLVDILDDTHD</sequence>
<organism evidence="1 2">
    <name type="scientific">Pararge aegeria aegeria</name>
    <dbReference type="NCBI Taxonomy" id="348720"/>
    <lineage>
        <taxon>Eukaryota</taxon>
        <taxon>Metazoa</taxon>
        <taxon>Ecdysozoa</taxon>
        <taxon>Arthropoda</taxon>
        <taxon>Hexapoda</taxon>
        <taxon>Insecta</taxon>
        <taxon>Pterygota</taxon>
        <taxon>Neoptera</taxon>
        <taxon>Endopterygota</taxon>
        <taxon>Lepidoptera</taxon>
        <taxon>Glossata</taxon>
        <taxon>Ditrysia</taxon>
        <taxon>Papilionoidea</taxon>
        <taxon>Nymphalidae</taxon>
        <taxon>Satyrinae</taxon>
        <taxon>Satyrini</taxon>
        <taxon>Parargina</taxon>
        <taxon>Pararge</taxon>
    </lineage>
</organism>
<protein>
    <submittedName>
        <fullName evidence="1">Jg6306 protein</fullName>
    </submittedName>
</protein>
<dbReference type="EMBL" id="CAKXAJ010000437">
    <property type="protein sequence ID" value="CAH2207509.1"/>
    <property type="molecule type" value="Genomic_DNA"/>
</dbReference>
<dbReference type="AlphaFoldDB" id="A0A8S4QGE6"/>